<comment type="caution">
    <text evidence="1">The sequence shown here is derived from an EMBL/GenBank/DDBJ whole genome shotgun (WGS) entry which is preliminary data.</text>
</comment>
<protein>
    <submittedName>
        <fullName evidence="1">GNAT family N-acetyltransferase</fullName>
    </submittedName>
</protein>
<name>A0A7C2NC31_9BACT</name>
<dbReference type="GO" id="GO:0016740">
    <property type="term" value="F:transferase activity"/>
    <property type="evidence" value="ECO:0007669"/>
    <property type="project" value="UniProtKB-KW"/>
</dbReference>
<dbReference type="EMBL" id="DSMR01000249">
    <property type="protein sequence ID" value="HET47207.1"/>
    <property type="molecule type" value="Genomic_DNA"/>
</dbReference>
<gene>
    <name evidence="1" type="ORF">ENQ31_03475</name>
</gene>
<accession>A0A7C2NC31</accession>
<sequence>MQGSYRFERVGASADELQEVVALLTTVWPKAGFDLSYLRWLYRQNPVGVAIGFNAWYGSSLAAHYVVIPCRVIFDGGEVKAALSLNTATHPAHQGRGLFTRLASLTYEVAASEGFHHIFGVGNARSTPGLVEKLGFQLVGRLEARLSLWPPSLKRDLGRSVRWRRLWSSEELAWRLANPRGQYSWRRWRATTQYLAHTGHWGIRAILGVVPGSPPTTVVPSSLRRLRGWYPFIWLGFSNELQFCRLLSFDLPVSWRPSPLNFVYLPLSSGSGLLDRSTVEFSTIDFDAY</sequence>
<evidence type="ECO:0000313" key="1">
    <source>
        <dbReference type="EMBL" id="HET47207.1"/>
    </source>
</evidence>
<keyword evidence="1" id="KW-0808">Transferase</keyword>
<proteinExistence type="predicted"/>
<dbReference type="Gene3D" id="3.40.630.30">
    <property type="match status" value="1"/>
</dbReference>
<reference evidence="1" key="1">
    <citation type="journal article" date="2020" name="mSystems">
        <title>Genome- and Community-Level Interaction Insights into Carbon Utilization and Element Cycling Functions of Hydrothermarchaeota in Hydrothermal Sediment.</title>
        <authorList>
            <person name="Zhou Z."/>
            <person name="Liu Y."/>
            <person name="Xu W."/>
            <person name="Pan J."/>
            <person name="Luo Z.H."/>
            <person name="Li M."/>
        </authorList>
    </citation>
    <scope>NUCLEOTIDE SEQUENCE [LARGE SCALE GENOMIC DNA]</scope>
    <source>
        <strain evidence="1">SpSt-299</strain>
    </source>
</reference>
<dbReference type="SUPFAM" id="SSF55729">
    <property type="entry name" value="Acyl-CoA N-acyltransferases (Nat)"/>
    <property type="match status" value="1"/>
</dbReference>
<dbReference type="AlphaFoldDB" id="A0A7C2NC31"/>
<organism evidence="1">
    <name type="scientific">Thermoanaerobaculum aquaticum</name>
    <dbReference type="NCBI Taxonomy" id="1312852"/>
    <lineage>
        <taxon>Bacteria</taxon>
        <taxon>Pseudomonadati</taxon>
        <taxon>Acidobacteriota</taxon>
        <taxon>Thermoanaerobaculia</taxon>
        <taxon>Thermoanaerobaculales</taxon>
        <taxon>Thermoanaerobaculaceae</taxon>
        <taxon>Thermoanaerobaculum</taxon>
    </lineage>
</organism>
<dbReference type="Pfam" id="PF13527">
    <property type="entry name" value="Acetyltransf_9"/>
    <property type="match status" value="1"/>
</dbReference>
<dbReference type="InterPro" id="IPR016181">
    <property type="entry name" value="Acyl_CoA_acyltransferase"/>
</dbReference>